<evidence type="ECO:0000313" key="9">
    <source>
        <dbReference type="Proteomes" id="UP000011650"/>
    </source>
</evidence>
<evidence type="ECO:0000256" key="5">
    <source>
        <dbReference type="SAM" id="MobiDB-lite"/>
    </source>
</evidence>
<reference evidence="8 9" key="1">
    <citation type="journal article" date="2014" name="PLoS Genet.">
        <title>Phylogenetically driven sequencing of extremely halophilic archaea reveals strategies for static and dynamic osmo-response.</title>
        <authorList>
            <person name="Becker E.A."/>
            <person name="Seitzer P.M."/>
            <person name="Tritt A."/>
            <person name="Larsen D."/>
            <person name="Krusor M."/>
            <person name="Yao A.I."/>
            <person name="Wu D."/>
            <person name="Madern D."/>
            <person name="Eisen J.A."/>
            <person name="Darling A.E."/>
            <person name="Facciotti M.T."/>
        </authorList>
    </citation>
    <scope>NUCLEOTIDE SEQUENCE [LARGE SCALE GENOMIC DNA]</scope>
    <source>
        <strain evidence="8 9">DSM 21995</strain>
    </source>
</reference>
<dbReference type="InterPro" id="IPR018053">
    <property type="entry name" value="Glyco_hydro_32_AS"/>
</dbReference>
<feature type="region of interest" description="Disordered" evidence="5">
    <location>
        <begin position="707"/>
        <end position="726"/>
    </location>
</feature>
<feature type="compositionally biased region" description="Polar residues" evidence="5">
    <location>
        <begin position="50"/>
        <end position="64"/>
    </location>
</feature>
<dbReference type="SUPFAM" id="SSF49899">
    <property type="entry name" value="Concanavalin A-like lectins/glucanases"/>
    <property type="match status" value="1"/>
</dbReference>
<dbReference type="PROSITE" id="PS00609">
    <property type="entry name" value="GLYCOSYL_HYDROL_F32"/>
    <property type="match status" value="1"/>
</dbReference>
<dbReference type="AlphaFoldDB" id="M0NL88"/>
<dbReference type="Pfam" id="PF08244">
    <property type="entry name" value="Glyco_hydro_32C"/>
    <property type="match status" value="1"/>
</dbReference>
<dbReference type="InterPro" id="IPR013320">
    <property type="entry name" value="ConA-like_dom_sf"/>
</dbReference>
<feature type="region of interest" description="Disordered" evidence="5">
    <location>
        <begin position="393"/>
        <end position="412"/>
    </location>
</feature>
<keyword evidence="9" id="KW-1185">Reference proteome</keyword>
<proteinExistence type="inferred from homology"/>
<organism evidence="8 9">
    <name type="scientific">Halorubrum lipolyticum DSM 21995</name>
    <dbReference type="NCBI Taxonomy" id="1227482"/>
    <lineage>
        <taxon>Archaea</taxon>
        <taxon>Methanobacteriati</taxon>
        <taxon>Methanobacteriota</taxon>
        <taxon>Stenosarchaea group</taxon>
        <taxon>Halobacteria</taxon>
        <taxon>Halobacteriales</taxon>
        <taxon>Haloferacaceae</taxon>
        <taxon>Halorubrum</taxon>
    </lineage>
</organism>
<dbReference type="GO" id="GO:0005975">
    <property type="term" value="P:carbohydrate metabolic process"/>
    <property type="evidence" value="ECO:0007669"/>
    <property type="project" value="InterPro"/>
</dbReference>
<evidence type="ECO:0000259" key="7">
    <source>
        <dbReference type="Pfam" id="PF08244"/>
    </source>
</evidence>
<sequence>MTASPSRVGILTDGDLSEEQRAAADWLAARDGIAVETVAFGDLAGPTPTAPISTVSASKPTDTADSAGRSHPSPDGSYPGPGVGDSGPRGDPLGRFDALWWHRAAPLGGSDPLADAAGAIDRYLADGGGLLLTLRAMASVDRLAAESVPPDRVGEESLAEPTGVLWRSLYADHPAMASLEGCRHHVREHGAVPAVRYERVLPERGEPLASTLRGDTAVPDQVTAVSWRVSGSGAPGERDEPDEPGDEPDEPGDGPGGAVVGLGAPVLFGEPPGGGGHEASDPDAPGLAETRDRLVAGCLRSVSVGDGTPARPTDAADMRRLRDRVDDAGEGGPGGRPKYHLTPPANWLNDPNGLIRWDGRYHVFYQYNPAGPFHNTIHWGHAVSDDLVTWRDEPVALSPSPDGPDRDGCWSGCAVDDDGTPTLLYTGGSGRDQLPCLATTDDPGLRSWEKYEGNPVIESPPADLDVLETEHWRAEFRDHNVWREDGRWHHLVGTGLADGGGAALLYTSETLTEWTYEGPLLAGGPDAGAVWECPELLDLGDRRLLHVSDYENVVYFLGTVEDGEFAVESEGVLDHGDFYAPQSLDDDGRSLTWGWLPEARDVDAQWDAGWSGALSLPRVIETGPDGDLRQRPADEVAELRTERLADDEAVSLAPDDRRRLDLSGAAIEIEAEIALDDAEAVELSVFETPDRAEHTPIRYARDGTLSVDRAPSSRDPRAFADPQSMAVPPYDEPLSLRVFLDRSVVEIYANGRHCLTSRVYPTRDDAVGVSARAEGGRAEIASLSAWELGEAMPTGGD</sequence>
<dbReference type="RefSeq" id="WP_008007962.1">
    <property type="nucleotide sequence ID" value="NZ_AOJG01000040.1"/>
</dbReference>
<protein>
    <recommendedName>
        <fullName evidence="2">beta-fructofuranosidase</fullName>
        <ecNumber evidence="2">3.2.1.26</ecNumber>
    </recommendedName>
</protein>
<accession>M0NL88</accession>
<dbReference type="InterPro" id="IPR001362">
    <property type="entry name" value="Glyco_hydro_32"/>
</dbReference>
<name>M0NL88_9EURY</name>
<feature type="region of interest" description="Disordered" evidence="5">
    <location>
        <begin position="42"/>
        <end position="89"/>
    </location>
</feature>
<comment type="similarity">
    <text evidence="1">Belongs to the glycosyl hydrolase 32 family.</text>
</comment>
<dbReference type="InterPro" id="IPR023296">
    <property type="entry name" value="Glyco_hydro_beta-prop_sf"/>
</dbReference>
<dbReference type="CDD" id="cd08996">
    <property type="entry name" value="GH32_FFase"/>
    <property type="match status" value="1"/>
</dbReference>
<dbReference type="EC" id="3.2.1.26" evidence="2"/>
<dbReference type="SUPFAM" id="SSF75005">
    <property type="entry name" value="Arabinanase/levansucrase/invertase"/>
    <property type="match status" value="1"/>
</dbReference>
<feature type="domain" description="Glycosyl hydrolase family 32 C-terminal" evidence="7">
    <location>
        <begin position="637"/>
        <end position="787"/>
    </location>
</feature>
<keyword evidence="3 8" id="KW-0378">Hydrolase</keyword>
<keyword evidence="4" id="KW-0326">Glycosidase</keyword>
<dbReference type="GO" id="GO:0004564">
    <property type="term" value="F:beta-fructofuranosidase activity"/>
    <property type="evidence" value="ECO:0007669"/>
    <property type="project" value="UniProtKB-EC"/>
</dbReference>
<gene>
    <name evidence="8" type="ORF">C469_14846</name>
</gene>
<dbReference type="Pfam" id="PF00251">
    <property type="entry name" value="Glyco_hydro_32N"/>
    <property type="match status" value="1"/>
</dbReference>
<dbReference type="InterPro" id="IPR051214">
    <property type="entry name" value="GH32_Enzymes"/>
</dbReference>
<dbReference type="OrthoDB" id="166931at2157"/>
<dbReference type="PATRIC" id="fig|1227482.3.peg.2997"/>
<dbReference type="STRING" id="1227482.C469_14846"/>
<dbReference type="Proteomes" id="UP000011650">
    <property type="component" value="Unassembled WGS sequence"/>
</dbReference>
<evidence type="ECO:0000256" key="2">
    <source>
        <dbReference type="ARBA" id="ARBA00012758"/>
    </source>
</evidence>
<evidence type="ECO:0000313" key="8">
    <source>
        <dbReference type="EMBL" id="EMA57899.1"/>
    </source>
</evidence>
<dbReference type="Gene3D" id="2.60.120.560">
    <property type="entry name" value="Exo-inulinase, domain 1"/>
    <property type="match status" value="1"/>
</dbReference>
<dbReference type="InterPro" id="IPR013189">
    <property type="entry name" value="Glyco_hydro_32_C"/>
</dbReference>
<dbReference type="EMBL" id="AOJG01000040">
    <property type="protein sequence ID" value="EMA57899.1"/>
    <property type="molecule type" value="Genomic_DNA"/>
</dbReference>
<feature type="region of interest" description="Disordered" evidence="5">
    <location>
        <begin position="227"/>
        <end position="287"/>
    </location>
</feature>
<evidence type="ECO:0000256" key="1">
    <source>
        <dbReference type="ARBA" id="ARBA00009902"/>
    </source>
</evidence>
<evidence type="ECO:0000256" key="4">
    <source>
        <dbReference type="ARBA" id="ARBA00023295"/>
    </source>
</evidence>
<evidence type="ECO:0000256" key="3">
    <source>
        <dbReference type="ARBA" id="ARBA00022801"/>
    </source>
</evidence>
<feature type="domain" description="Glycosyl hydrolase family 32 N-terminal" evidence="6">
    <location>
        <begin position="340"/>
        <end position="632"/>
    </location>
</feature>
<evidence type="ECO:0000259" key="6">
    <source>
        <dbReference type="Pfam" id="PF00251"/>
    </source>
</evidence>
<feature type="compositionally biased region" description="Acidic residues" evidence="5">
    <location>
        <begin position="239"/>
        <end position="252"/>
    </location>
</feature>
<dbReference type="PANTHER" id="PTHR43101">
    <property type="entry name" value="BETA-FRUCTOSIDASE"/>
    <property type="match status" value="1"/>
</dbReference>
<feature type="region of interest" description="Disordered" evidence="5">
    <location>
        <begin position="325"/>
        <end position="344"/>
    </location>
</feature>
<dbReference type="SMART" id="SM00640">
    <property type="entry name" value="Glyco_32"/>
    <property type="match status" value="1"/>
</dbReference>
<dbReference type="Gene3D" id="2.115.10.20">
    <property type="entry name" value="Glycosyl hydrolase domain, family 43"/>
    <property type="match status" value="1"/>
</dbReference>
<dbReference type="PANTHER" id="PTHR43101:SF1">
    <property type="entry name" value="BETA-FRUCTOSIDASE"/>
    <property type="match status" value="1"/>
</dbReference>
<comment type="caution">
    <text evidence="8">The sequence shown here is derived from an EMBL/GenBank/DDBJ whole genome shotgun (WGS) entry which is preliminary data.</text>
</comment>
<dbReference type="InterPro" id="IPR013148">
    <property type="entry name" value="Glyco_hydro_32_N"/>
</dbReference>